<reference evidence="1 2" key="1">
    <citation type="submission" date="2017-06" db="EMBL/GenBank/DDBJ databases">
        <authorList>
            <person name="Kim H.J."/>
            <person name="Triplett B.A."/>
        </authorList>
    </citation>
    <scope>NUCLEOTIDE SEQUENCE [LARGE SCALE GENOMIC DNA]</scope>
    <source>
        <strain evidence="1 2">DSM 43151</strain>
    </source>
</reference>
<proteinExistence type="predicted"/>
<dbReference type="EMBL" id="FZNR01000014">
    <property type="protein sequence ID" value="SNS36368.1"/>
    <property type="molecule type" value="Genomic_DNA"/>
</dbReference>
<organism evidence="1 2">
    <name type="scientific">Actinoplanes regularis</name>
    <dbReference type="NCBI Taxonomy" id="52697"/>
    <lineage>
        <taxon>Bacteria</taxon>
        <taxon>Bacillati</taxon>
        <taxon>Actinomycetota</taxon>
        <taxon>Actinomycetes</taxon>
        <taxon>Micromonosporales</taxon>
        <taxon>Micromonosporaceae</taxon>
        <taxon>Actinoplanes</taxon>
    </lineage>
</organism>
<dbReference type="Proteomes" id="UP000198415">
    <property type="component" value="Unassembled WGS sequence"/>
</dbReference>
<evidence type="ECO:0000313" key="2">
    <source>
        <dbReference type="Proteomes" id="UP000198415"/>
    </source>
</evidence>
<name>A0A239DWL5_9ACTN</name>
<keyword evidence="2" id="KW-1185">Reference proteome</keyword>
<evidence type="ECO:0000313" key="1">
    <source>
        <dbReference type="EMBL" id="SNS36368.1"/>
    </source>
</evidence>
<protein>
    <recommendedName>
        <fullName evidence="3">UDP-N-acetylglucosamine:LPS N-acetylglucosamine transferase</fullName>
    </recommendedName>
</protein>
<gene>
    <name evidence="1" type="ORF">SAMN06264365_114116</name>
</gene>
<dbReference type="RefSeq" id="WP_089296639.1">
    <property type="nucleotide sequence ID" value="NZ_BOMU01000070.1"/>
</dbReference>
<dbReference type="AlphaFoldDB" id="A0A239DWL5"/>
<evidence type="ECO:0008006" key="3">
    <source>
        <dbReference type="Google" id="ProtNLM"/>
    </source>
</evidence>
<dbReference type="OrthoDB" id="9813876at2"/>
<accession>A0A239DWL5</accession>
<sequence>MIVCYAQGGGLGHLTRIRAYLHTVHADRPATVLTTSPFAADPRVLGPHRLLRFSGPIGPVLRDLRPETLVVDAFPAGIDGELAVLPAGIVTVHLARLLRWDAYRPLSGLSRFAQTWTLEELDPEHQAHLARRSAALAPLSLIDPAPPEPAGIADGTWLIPHAGPATEIEELVSYARECAALEGRRPPLVLASPHRPPGLPADVEHLDVYPVWPLFASAERVVSAAGFNVVRQMRPWRAKHRMLPFPRRWDDQFTRAARARREITGSGGGREDR</sequence>